<keyword evidence="2" id="KW-0677">Repeat</keyword>
<dbReference type="Proteomes" id="UP000652761">
    <property type="component" value="Unassembled WGS sequence"/>
</dbReference>
<feature type="compositionally biased region" description="Acidic residues" evidence="8">
    <location>
        <begin position="712"/>
        <end position="729"/>
    </location>
</feature>
<comment type="caution">
    <text evidence="10">The sequence shown here is derived from an EMBL/GenBank/DDBJ whole genome shotgun (WGS) entry which is preliminary data.</text>
</comment>
<keyword evidence="6" id="KW-0539">Nucleus</keyword>
<dbReference type="Gene3D" id="1.10.10.60">
    <property type="entry name" value="Homeodomain-like"/>
    <property type="match status" value="2"/>
</dbReference>
<evidence type="ECO:0000256" key="3">
    <source>
        <dbReference type="ARBA" id="ARBA00023015"/>
    </source>
</evidence>
<feature type="region of interest" description="Disordered" evidence="8">
    <location>
        <begin position="425"/>
        <end position="496"/>
    </location>
</feature>
<feature type="region of interest" description="Disordered" evidence="8">
    <location>
        <begin position="275"/>
        <end position="318"/>
    </location>
</feature>
<reference evidence="10" key="1">
    <citation type="submission" date="2017-07" db="EMBL/GenBank/DDBJ databases">
        <title>Taro Niue Genome Assembly and Annotation.</title>
        <authorList>
            <person name="Atibalentja N."/>
            <person name="Keating K."/>
            <person name="Fields C.J."/>
        </authorList>
    </citation>
    <scope>NUCLEOTIDE SEQUENCE</scope>
    <source>
        <strain evidence="10">Niue_2</strain>
        <tissue evidence="10">Leaf</tissue>
    </source>
</reference>
<feature type="domain" description="Myb-like" evidence="9">
    <location>
        <begin position="487"/>
        <end position="552"/>
    </location>
</feature>
<dbReference type="PANTHER" id="PTHR21654:SF84">
    <property type="entry name" value="SI:DKEY-66I24.7"/>
    <property type="match status" value="1"/>
</dbReference>
<name>A0A843W8J5_COLES</name>
<feature type="compositionally biased region" description="Basic and acidic residues" evidence="8">
    <location>
        <begin position="681"/>
        <end position="698"/>
    </location>
</feature>
<feature type="compositionally biased region" description="Low complexity" evidence="8">
    <location>
        <begin position="275"/>
        <end position="284"/>
    </location>
</feature>
<evidence type="ECO:0000256" key="5">
    <source>
        <dbReference type="ARBA" id="ARBA00023163"/>
    </source>
</evidence>
<sequence>MREEGGGSQHGVPPPEVSTPFAAAGMEARAQLLGMPGASDQRLQPPKRQQDKAGSLEEQQQPMRAEGVDFDAQLAAPEASESEFPDEEAAALADVASGEEAERGEVGNGGGGGGGGNRWPREETLALLRIRSEMDAAFRDASLKGPLWEDVSRKLAELGYKRSAKKCREKFENVHKYYKRTREGRAGRQDGKSYKFFTQLEALNGRNGGAGAAPAAAATVPAAAAIGMVGGSAGRLQPTPLNAIPLSVGAVVPPPVAGANSPAVSYPSGRGISFSSDNSFSASGSEEEEEGHPREPRKRRRGGRDGGGEVGVDGGGGGERRKMIAFFEGLMRQVMERQEAMQQKLLEMIEKREQDRMIREEAWRRQEMARLTRENEAMAQEREIAASRDATIIAFLHKMTGQTVPTPTLPVVAPSYPVAAQPLSQLQQAPPPPGGHQPQAQQQQQRHSNHRHGNEVVRARPASPQQVVADVAPSTEEQQEAAGAAGGTDPVSSRWPKPEVHALIKLRSVMETEYQETGPKGPLWEEIAAGMRRMGYSGRSAKRCKEKWENINKYFKKVKDSSKKRPEDAKTCPYFHQLDALYRKKFLLSAGAGGSCLGNNHVTKQESEGSPCAPAAAPSPFQLALPQQSHQAAEAEAKSHGDGAHMSSGSIEPGGNGALTEQARHRNGGIGQDEGVSSDETSCKEPEDAMKRPADRQQHAAMDVDYDKMEETESDSMDLQEEEEDDEDEEKIMEMEYRVEYHQRPAGVNGAAAAASNGAAGESSSSFVAMVQ</sequence>
<gene>
    <name evidence="10" type="ORF">Taro_039145</name>
</gene>
<dbReference type="OrthoDB" id="691673at2759"/>
<feature type="region of interest" description="Disordered" evidence="8">
    <location>
        <begin position="752"/>
        <end position="772"/>
    </location>
</feature>
<dbReference type="InterPro" id="IPR044822">
    <property type="entry name" value="Myb_DNA-bind_4"/>
</dbReference>
<evidence type="ECO:0000313" key="10">
    <source>
        <dbReference type="EMBL" id="MQM06322.1"/>
    </source>
</evidence>
<evidence type="ECO:0000313" key="11">
    <source>
        <dbReference type="Proteomes" id="UP000652761"/>
    </source>
</evidence>
<dbReference type="CDD" id="cd12203">
    <property type="entry name" value="GT1"/>
    <property type="match status" value="2"/>
</dbReference>
<evidence type="ECO:0000256" key="1">
    <source>
        <dbReference type="ARBA" id="ARBA00004123"/>
    </source>
</evidence>
<dbReference type="FunFam" id="1.10.10.60:FF:000061">
    <property type="entry name" value="Trihelix transcription factor GT-2"/>
    <property type="match status" value="1"/>
</dbReference>
<feature type="compositionally biased region" description="Gly residues" evidence="8">
    <location>
        <begin position="106"/>
        <end position="117"/>
    </location>
</feature>
<feature type="region of interest" description="Disordered" evidence="8">
    <location>
        <begin position="624"/>
        <end position="729"/>
    </location>
</feature>
<evidence type="ECO:0000256" key="8">
    <source>
        <dbReference type="SAM" id="MobiDB-lite"/>
    </source>
</evidence>
<proteinExistence type="predicted"/>
<keyword evidence="4" id="KW-0238">DNA-binding</keyword>
<dbReference type="GO" id="GO:0003677">
    <property type="term" value="F:DNA binding"/>
    <property type="evidence" value="ECO:0007669"/>
    <property type="project" value="UniProtKB-KW"/>
</dbReference>
<feature type="compositionally biased region" description="Low complexity" evidence="8">
    <location>
        <begin position="436"/>
        <end position="445"/>
    </location>
</feature>
<feature type="region of interest" description="Disordered" evidence="8">
    <location>
        <begin position="1"/>
        <end position="120"/>
    </location>
</feature>
<evidence type="ECO:0000256" key="2">
    <source>
        <dbReference type="ARBA" id="ARBA00022737"/>
    </source>
</evidence>
<accession>A0A843W8J5</accession>
<feature type="compositionally biased region" description="Low complexity" evidence="8">
    <location>
        <begin position="752"/>
        <end position="766"/>
    </location>
</feature>
<dbReference type="SMART" id="SM00717">
    <property type="entry name" value="SANT"/>
    <property type="match status" value="2"/>
</dbReference>
<dbReference type="AlphaFoldDB" id="A0A843W8J5"/>
<feature type="compositionally biased region" description="Gly residues" evidence="8">
    <location>
        <begin position="308"/>
        <end position="317"/>
    </location>
</feature>
<organism evidence="10 11">
    <name type="scientific">Colocasia esculenta</name>
    <name type="common">Wild taro</name>
    <name type="synonym">Arum esculentum</name>
    <dbReference type="NCBI Taxonomy" id="4460"/>
    <lineage>
        <taxon>Eukaryota</taxon>
        <taxon>Viridiplantae</taxon>
        <taxon>Streptophyta</taxon>
        <taxon>Embryophyta</taxon>
        <taxon>Tracheophyta</taxon>
        <taxon>Spermatophyta</taxon>
        <taxon>Magnoliopsida</taxon>
        <taxon>Liliopsida</taxon>
        <taxon>Araceae</taxon>
        <taxon>Aroideae</taxon>
        <taxon>Colocasieae</taxon>
        <taxon>Colocasia</taxon>
    </lineage>
</organism>
<dbReference type="EMBL" id="NMUH01003601">
    <property type="protein sequence ID" value="MQM06322.1"/>
    <property type="molecule type" value="Genomic_DNA"/>
</dbReference>
<dbReference type="GO" id="GO:0005634">
    <property type="term" value="C:nucleus"/>
    <property type="evidence" value="ECO:0007669"/>
    <property type="project" value="UniProtKB-SubCell"/>
</dbReference>
<dbReference type="PROSITE" id="PS50090">
    <property type="entry name" value="MYB_LIKE"/>
    <property type="match status" value="2"/>
</dbReference>
<keyword evidence="5" id="KW-0804">Transcription</keyword>
<keyword evidence="11" id="KW-1185">Reference proteome</keyword>
<evidence type="ECO:0000256" key="6">
    <source>
        <dbReference type="ARBA" id="ARBA00023242"/>
    </source>
</evidence>
<feature type="domain" description="Myb-like" evidence="9">
    <location>
        <begin position="117"/>
        <end position="175"/>
    </location>
</feature>
<dbReference type="GO" id="GO:0006355">
    <property type="term" value="P:regulation of DNA-templated transcription"/>
    <property type="evidence" value="ECO:0007669"/>
    <property type="project" value="UniProtKB-ARBA"/>
</dbReference>
<dbReference type="FunFam" id="1.10.10.60:FF:000092">
    <property type="entry name" value="Trihelix transcription factor GT-2"/>
    <property type="match status" value="1"/>
</dbReference>
<feature type="compositionally biased region" description="Acidic residues" evidence="8">
    <location>
        <begin position="80"/>
        <end position="89"/>
    </location>
</feature>
<comment type="subcellular location">
    <subcellularLocation>
        <location evidence="1">Nucleus</location>
    </subcellularLocation>
</comment>
<dbReference type="PANTHER" id="PTHR21654">
    <property type="entry name" value="FI21293P1"/>
    <property type="match status" value="1"/>
</dbReference>
<dbReference type="Pfam" id="PF13837">
    <property type="entry name" value="Myb_DNA-bind_4"/>
    <property type="match status" value="2"/>
</dbReference>
<dbReference type="SMR" id="A0A843W8J5"/>
<dbReference type="InterPro" id="IPR001005">
    <property type="entry name" value="SANT/Myb"/>
</dbReference>
<feature type="coiled-coil region" evidence="7">
    <location>
        <begin position="331"/>
        <end position="388"/>
    </location>
</feature>
<feature type="compositionally biased region" description="Basic and acidic residues" evidence="8">
    <location>
        <begin position="633"/>
        <end position="643"/>
    </location>
</feature>
<keyword evidence="7" id="KW-0175">Coiled coil</keyword>
<evidence type="ECO:0000256" key="7">
    <source>
        <dbReference type="SAM" id="Coils"/>
    </source>
</evidence>
<protein>
    <recommendedName>
        <fullName evidence="9">Myb-like domain-containing protein</fullName>
    </recommendedName>
</protein>
<evidence type="ECO:0000256" key="4">
    <source>
        <dbReference type="ARBA" id="ARBA00023125"/>
    </source>
</evidence>
<evidence type="ECO:0000259" key="9">
    <source>
        <dbReference type="PROSITE" id="PS50090"/>
    </source>
</evidence>
<keyword evidence="3" id="KW-0805">Transcription regulation</keyword>